<dbReference type="EC" id="3.7.1.2" evidence="3"/>
<proteinExistence type="predicted"/>
<gene>
    <name evidence="3" type="ORF">FHS74_001552</name>
</gene>
<accession>A0A7X0EBT0</accession>
<keyword evidence="3" id="KW-0378">Hydrolase</keyword>
<dbReference type="EMBL" id="JACIIZ010000004">
    <property type="protein sequence ID" value="MBB6251007.1"/>
    <property type="molecule type" value="Genomic_DNA"/>
</dbReference>
<dbReference type="RefSeq" id="WP_184799163.1">
    <property type="nucleotide sequence ID" value="NZ_JACIIZ010000004.1"/>
</dbReference>
<dbReference type="InterPro" id="IPR041072">
    <property type="entry name" value="FAA_hydro_N"/>
</dbReference>
<dbReference type="Proteomes" id="UP000539175">
    <property type="component" value="Unassembled WGS sequence"/>
</dbReference>
<dbReference type="PANTHER" id="PTHR43211:SF1">
    <property type="entry name" value="BLL6422 PROTEIN"/>
    <property type="match status" value="1"/>
</dbReference>
<dbReference type="Pfam" id="PF01557">
    <property type="entry name" value="FAA_hydrolase"/>
    <property type="match status" value="1"/>
</dbReference>
<dbReference type="GO" id="GO:0004334">
    <property type="term" value="F:fumarylacetoacetase activity"/>
    <property type="evidence" value="ECO:0007669"/>
    <property type="project" value="UniProtKB-EC"/>
</dbReference>
<evidence type="ECO:0000259" key="1">
    <source>
        <dbReference type="Pfam" id="PF01557"/>
    </source>
</evidence>
<name>A0A7X0EBT0_9PROT</name>
<dbReference type="AlphaFoldDB" id="A0A7X0EBT0"/>
<protein>
    <submittedName>
        <fullName evidence="3">Fumarylacetoacetate (FAA) hydrolase</fullName>
        <ecNumber evidence="3">3.7.1.2</ecNumber>
    </submittedName>
</protein>
<comment type="caution">
    <text evidence="3">The sequence shown here is derived from an EMBL/GenBank/DDBJ whole genome shotgun (WGS) entry which is preliminary data.</text>
</comment>
<dbReference type="Gene3D" id="3.90.850.10">
    <property type="entry name" value="Fumarylacetoacetase-like, C-terminal domain"/>
    <property type="match status" value="1"/>
</dbReference>
<reference evidence="3 4" key="1">
    <citation type="submission" date="2020-08" db="EMBL/GenBank/DDBJ databases">
        <title>Genomic Encyclopedia of Type Strains, Phase IV (KMG-IV): sequencing the most valuable type-strain genomes for metagenomic binning, comparative biology and taxonomic classification.</title>
        <authorList>
            <person name="Goeker M."/>
        </authorList>
    </citation>
    <scope>NUCLEOTIDE SEQUENCE [LARGE SCALE GENOMIC DNA]</scope>
    <source>
        <strain evidence="3 4">DSM 22198</strain>
    </source>
</reference>
<dbReference type="PANTHER" id="PTHR43211">
    <property type="entry name" value="FUMARYLACETOACETATE HYDROLASE"/>
    <property type="match status" value="1"/>
</dbReference>
<dbReference type="Pfam" id="PF18288">
    <property type="entry name" value="FAA_hydro_N_2"/>
    <property type="match status" value="1"/>
</dbReference>
<evidence type="ECO:0000259" key="2">
    <source>
        <dbReference type="Pfam" id="PF18288"/>
    </source>
</evidence>
<dbReference type="SUPFAM" id="SSF56529">
    <property type="entry name" value="FAH"/>
    <property type="match status" value="1"/>
</dbReference>
<organism evidence="3 4">
    <name type="scientific">Nitrospirillum iridis</name>
    <dbReference type="NCBI Taxonomy" id="765888"/>
    <lineage>
        <taxon>Bacteria</taxon>
        <taxon>Pseudomonadati</taxon>
        <taxon>Pseudomonadota</taxon>
        <taxon>Alphaproteobacteria</taxon>
        <taxon>Rhodospirillales</taxon>
        <taxon>Azospirillaceae</taxon>
        <taxon>Nitrospirillum</taxon>
    </lineage>
</organism>
<dbReference type="InterPro" id="IPR011234">
    <property type="entry name" value="Fumarylacetoacetase-like_C"/>
</dbReference>
<dbReference type="InterPro" id="IPR036663">
    <property type="entry name" value="Fumarylacetoacetase_C_sf"/>
</dbReference>
<feature type="domain" description="Fumarylacetoacetase-like C-terminal" evidence="1">
    <location>
        <begin position="84"/>
        <end position="325"/>
    </location>
</feature>
<evidence type="ECO:0000313" key="3">
    <source>
        <dbReference type="EMBL" id="MBB6251007.1"/>
    </source>
</evidence>
<evidence type="ECO:0000313" key="4">
    <source>
        <dbReference type="Proteomes" id="UP000539175"/>
    </source>
</evidence>
<sequence length="333" mass="35795">MKLATYSSADSRDGRLLVVSRDLARAADATTIVPTLQAALDRWDAVAPRLASLYDALNAGDLDGTFPFDPVLAESPLPRAYQWLDGSSYLAHGRLLDRAFNIPPIPQADVIPIMYQGGSDDFLPPHGDAPFASDEDGIDFEAEFAIVVGDVPMGADEATARDSVKLVLLANDWSLRALQPWEMKRGFGLIHSKPSTAFAPVAVTPDELGGAWRDGIIDLRVLTAWNGQPFGRPSGGAMDYRYAQLLTHAARTRRLRAGTIVGFGTTSEGQPDVVGSACITERRGFEIIQEGAPKTPFMKFGDTVKIEVLDADGRSVFGSIEQRVVPAQGAATP</sequence>
<feature type="domain" description="Fumarylacetoacetase N-terminal" evidence="2">
    <location>
        <begin position="1"/>
        <end position="79"/>
    </location>
</feature>
<keyword evidence="4" id="KW-1185">Reference proteome</keyword>